<dbReference type="PRINTS" id="PR00111">
    <property type="entry name" value="ABHYDROLASE"/>
</dbReference>
<organism evidence="2 3">
    <name type="scientific">Haloglomus irregulare</name>
    <dbReference type="NCBI Taxonomy" id="2234134"/>
    <lineage>
        <taxon>Archaea</taxon>
        <taxon>Methanobacteriati</taxon>
        <taxon>Methanobacteriota</taxon>
        <taxon>Stenosarchaea group</taxon>
        <taxon>Halobacteria</taxon>
        <taxon>Halobacteriales</taxon>
        <taxon>Natronomonadaceae</taxon>
        <taxon>Haloglomus</taxon>
    </lineage>
</organism>
<reference evidence="2 3" key="1">
    <citation type="submission" date="2018-06" db="EMBL/GenBank/DDBJ databases">
        <title>Natronomonas sp. F16-60 a new haloarchaeon isolated from a solar saltern of Isla Cristina, Huelva, Spain.</title>
        <authorList>
            <person name="Duran-Viseras A."/>
            <person name="Sanchez-Porro C."/>
            <person name="Ventosa A."/>
        </authorList>
    </citation>
    <scope>NUCLEOTIDE SEQUENCE [LARGE SCALE GENOMIC DNA]</scope>
    <source>
        <strain evidence="2 3">F16-60</strain>
    </source>
</reference>
<gene>
    <name evidence="2" type="ORF">DP107_15520</name>
</gene>
<dbReference type="GO" id="GO:0016020">
    <property type="term" value="C:membrane"/>
    <property type="evidence" value="ECO:0007669"/>
    <property type="project" value="TreeGrafter"/>
</dbReference>
<protein>
    <submittedName>
        <fullName evidence="2">Alpha/beta hydrolase</fullName>
    </submittedName>
</protein>
<evidence type="ECO:0000313" key="2">
    <source>
        <dbReference type="EMBL" id="TSD09547.1"/>
    </source>
</evidence>
<evidence type="ECO:0000259" key="1">
    <source>
        <dbReference type="Pfam" id="PF00561"/>
    </source>
</evidence>
<proteinExistence type="predicted"/>
<dbReference type="GO" id="GO:0016787">
    <property type="term" value="F:hydrolase activity"/>
    <property type="evidence" value="ECO:0007669"/>
    <property type="project" value="UniProtKB-KW"/>
</dbReference>
<dbReference type="Gene3D" id="3.40.50.1820">
    <property type="entry name" value="alpha/beta hydrolase"/>
    <property type="match status" value="1"/>
</dbReference>
<dbReference type="InterPro" id="IPR050266">
    <property type="entry name" value="AB_hydrolase_sf"/>
</dbReference>
<dbReference type="Proteomes" id="UP000319894">
    <property type="component" value="Unassembled WGS sequence"/>
</dbReference>
<dbReference type="PANTHER" id="PTHR43798:SF24">
    <property type="entry name" value="CIS-3-ALKYL-4-ALKYLOXETAN-2-ONE DECARBOXYLASE"/>
    <property type="match status" value="1"/>
</dbReference>
<comment type="caution">
    <text evidence="2">The sequence shown here is derived from an EMBL/GenBank/DDBJ whole genome shotgun (WGS) entry which is preliminary data.</text>
</comment>
<dbReference type="RefSeq" id="WP_144263055.1">
    <property type="nucleotide sequence ID" value="NZ_QMDX01000012.1"/>
</dbReference>
<sequence length="287" mass="31674">MRAADPIDHETWSDEQAATTVTVDGHSVRMAYRDAGPTDREEPRDTLVFVHGIPTWGYLWRRVAPAFEDEFRVVVPDLVGYGNSSAREGFDRSIRAQEQALDGLLADLGVESFSVVAHDIGGGAALRLAAHQPGRVERFVASNLVCYDSFPVEFISSFGLPRTEGMDREEFVGKLDFAFAEGAYGEADPGFVEGMKAPWLREDGQRALARAAVSTNTNHTMEIPYGDIEAQLLCLWAEDDVMQPVEYGERLADDVGGEVVRLSDAYHWVPEDAAAEYRRELAAFLGV</sequence>
<dbReference type="InterPro" id="IPR000073">
    <property type="entry name" value="AB_hydrolase_1"/>
</dbReference>
<dbReference type="Pfam" id="PF00561">
    <property type="entry name" value="Abhydrolase_1"/>
    <property type="match status" value="1"/>
</dbReference>
<keyword evidence="2" id="KW-0378">Hydrolase</keyword>
<name>A0A554MWP7_9EURY</name>
<dbReference type="InterPro" id="IPR029058">
    <property type="entry name" value="AB_hydrolase_fold"/>
</dbReference>
<feature type="domain" description="AB hydrolase-1" evidence="1">
    <location>
        <begin position="46"/>
        <end position="144"/>
    </location>
</feature>
<keyword evidence="3" id="KW-1185">Reference proteome</keyword>
<evidence type="ECO:0000313" key="3">
    <source>
        <dbReference type="Proteomes" id="UP000319894"/>
    </source>
</evidence>
<accession>A0A554MWP7</accession>
<dbReference type="PANTHER" id="PTHR43798">
    <property type="entry name" value="MONOACYLGLYCEROL LIPASE"/>
    <property type="match status" value="1"/>
</dbReference>
<dbReference type="InParanoid" id="A0A554MWP7"/>
<dbReference type="AlphaFoldDB" id="A0A554MWP7"/>
<dbReference type="SUPFAM" id="SSF53474">
    <property type="entry name" value="alpha/beta-Hydrolases"/>
    <property type="match status" value="1"/>
</dbReference>
<dbReference type="EMBL" id="QMDX01000012">
    <property type="protein sequence ID" value="TSD09547.1"/>
    <property type="molecule type" value="Genomic_DNA"/>
</dbReference>